<keyword evidence="2" id="KW-0413">Isomerase</keyword>
<dbReference type="Proteomes" id="UP000054314">
    <property type="component" value="Unassembled WGS sequence"/>
</dbReference>
<proteinExistence type="predicted"/>
<evidence type="ECO:0000313" key="3">
    <source>
        <dbReference type="Proteomes" id="UP000054314"/>
    </source>
</evidence>
<keyword evidence="3" id="KW-1185">Reference proteome</keyword>
<comment type="caution">
    <text evidence="2">The sequence shown here is derived from an EMBL/GenBank/DDBJ whole genome shotgun (WGS) entry which is preliminary data.</text>
</comment>
<dbReference type="AlphaFoldDB" id="A0A0A0BRT9"/>
<evidence type="ECO:0000313" key="2">
    <source>
        <dbReference type="EMBL" id="KGM11173.1"/>
    </source>
</evidence>
<accession>A0A0A0BRT9</accession>
<protein>
    <submittedName>
        <fullName evidence="2">Topoisomerase II</fullName>
    </submittedName>
</protein>
<name>A0A0A0BRT9_9CELL</name>
<sequence>MGKRAAVEFVLRPFEGLPGEPDWVAMREVVPAATGTARTTAEHGARDVVVATVLPMGWPALHRNDGTLMVALQQHAGSGDASRDLAALLLQAMELPAGTPITSAPLPEPGPRLQDVLDLDVAFEVTVHDGFEYWLSPEDEPDQDVRASLDQMNETIVPTRRLTSVDAAYVAQMGDRTYLRWAVTRDEQEFIDALARLHARRESGLGEAGAVGRFLGAFRSCGLLVPVWDLAADVDVEVLEQELGALSGRLEKALAVEAPLDATERRARAGLVSRQLTLR</sequence>
<gene>
    <name evidence="2" type="ORF">N869_03600</name>
</gene>
<dbReference type="Pfam" id="PF19348">
    <property type="entry name" value="DUF5926"/>
    <property type="match status" value="1"/>
</dbReference>
<dbReference type="RefSeq" id="WP_035061402.1">
    <property type="nucleotide sequence ID" value="NZ_AXCZ01000122.1"/>
</dbReference>
<dbReference type="OrthoDB" id="5512013at2"/>
<evidence type="ECO:0000259" key="1">
    <source>
        <dbReference type="Pfam" id="PF19348"/>
    </source>
</evidence>
<organism evidence="2 3">
    <name type="scientific">Cellulomonas bogoriensis 69B4 = DSM 16987</name>
    <dbReference type="NCBI Taxonomy" id="1386082"/>
    <lineage>
        <taxon>Bacteria</taxon>
        <taxon>Bacillati</taxon>
        <taxon>Actinomycetota</taxon>
        <taxon>Actinomycetes</taxon>
        <taxon>Micrococcales</taxon>
        <taxon>Cellulomonadaceae</taxon>
        <taxon>Cellulomonas</taxon>
    </lineage>
</organism>
<dbReference type="EMBL" id="AXCZ01000122">
    <property type="protein sequence ID" value="KGM11173.1"/>
    <property type="molecule type" value="Genomic_DNA"/>
</dbReference>
<dbReference type="InterPro" id="IPR045970">
    <property type="entry name" value="DUF5926"/>
</dbReference>
<feature type="domain" description="DUF5926" evidence="1">
    <location>
        <begin position="13"/>
        <end position="279"/>
    </location>
</feature>
<reference evidence="2 3" key="1">
    <citation type="submission" date="2013-08" db="EMBL/GenBank/DDBJ databases">
        <title>Genome sequencing of Cellulomonas bogoriensis 69B4.</title>
        <authorList>
            <person name="Chen F."/>
            <person name="Li Y."/>
            <person name="Wang G."/>
        </authorList>
    </citation>
    <scope>NUCLEOTIDE SEQUENCE [LARGE SCALE GENOMIC DNA]</scope>
    <source>
        <strain evidence="2 3">69B4</strain>
    </source>
</reference>
<dbReference type="GO" id="GO:0016853">
    <property type="term" value="F:isomerase activity"/>
    <property type="evidence" value="ECO:0007669"/>
    <property type="project" value="UniProtKB-KW"/>
</dbReference>